<keyword evidence="2" id="KW-1185">Reference proteome</keyword>
<reference evidence="2" key="1">
    <citation type="submission" date="2023-06" db="EMBL/GenBank/DDBJ databases">
        <title>Identification and characterization of horizontal gene transfer across gut microbiota members of farm animals based on homology search.</title>
        <authorList>
            <person name="Zeman M."/>
            <person name="Kubasova T."/>
            <person name="Jahodarova E."/>
            <person name="Nykrynova M."/>
            <person name="Rychlik I."/>
        </authorList>
    </citation>
    <scope>NUCLEOTIDE SEQUENCE [LARGE SCALE GENOMIC DNA]</scope>
    <source>
        <strain evidence="2">ET341</strain>
    </source>
</reference>
<proteinExistence type="predicted"/>
<dbReference type="Proteomes" id="UP001529275">
    <property type="component" value="Unassembled WGS sequence"/>
</dbReference>
<dbReference type="EMBL" id="JAUDCK010000004">
    <property type="protein sequence ID" value="MDM8195106.1"/>
    <property type="molecule type" value="Genomic_DNA"/>
</dbReference>
<organism evidence="1 2">
    <name type="scientific">Massilimicrobiota timonensis</name>
    <dbReference type="NCBI Taxonomy" id="1776392"/>
    <lineage>
        <taxon>Bacteria</taxon>
        <taxon>Bacillati</taxon>
        <taxon>Bacillota</taxon>
        <taxon>Erysipelotrichia</taxon>
        <taxon>Erysipelotrichales</taxon>
        <taxon>Erysipelotrichaceae</taxon>
        <taxon>Massilimicrobiota</taxon>
    </lineage>
</organism>
<name>A0ABT7UG40_9FIRM</name>
<evidence type="ECO:0000313" key="1">
    <source>
        <dbReference type="EMBL" id="MDM8195106.1"/>
    </source>
</evidence>
<evidence type="ECO:0000313" key="2">
    <source>
        <dbReference type="Proteomes" id="UP001529275"/>
    </source>
</evidence>
<sequence>MRTILGQVVYPSMIQARPIIEIQLKEDISQYIIPSKLILTNKTKKSPLFQHDTIKISK</sequence>
<protein>
    <submittedName>
        <fullName evidence="1">Uncharacterized protein</fullName>
    </submittedName>
</protein>
<accession>A0ABT7UG40</accession>
<comment type="caution">
    <text evidence="1">The sequence shown here is derived from an EMBL/GenBank/DDBJ whole genome shotgun (WGS) entry which is preliminary data.</text>
</comment>
<gene>
    <name evidence="1" type="ORF">QUV98_02110</name>
</gene>
<dbReference type="RefSeq" id="WP_158095459.1">
    <property type="nucleotide sequence ID" value="NZ_JAUDCK010000004.1"/>
</dbReference>